<reference evidence="2 3" key="1">
    <citation type="journal article" date="2009" name="Nature">
        <title>Evolution of pathogenicity and sexual reproduction in eight Candida genomes.</title>
        <authorList>
            <person name="Butler G."/>
            <person name="Rasmussen M.D."/>
            <person name="Lin M.F."/>
            <person name="Santos M.A."/>
            <person name="Sakthikumar S."/>
            <person name="Munro C.A."/>
            <person name="Rheinbay E."/>
            <person name="Grabherr M."/>
            <person name="Forche A."/>
            <person name="Reedy J.L."/>
            <person name="Agrafioti I."/>
            <person name="Arnaud M.B."/>
            <person name="Bates S."/>
            <person name="Brown A.J."/>
            <person name="Brunke S."/>
            <person name="Costanzo M.C."/>
            <person name="Fitzpatrick D.A."/>
            <person name="de Groot P.W."/>
            <person name="Harris D."/>
            <person name="Hoyer L.L."/>
            <person name="Hube B."/>
            <person name="Klis F.M."/>
            <person name="Kodira C."/>
            <person name="Lennard N."/>
            <person name="Logue M.E."/>
            <person name="Martin R."/>
            <person name="Neiman A.M."/>
            <person name="Nikolaou E."/>
            <person name="Quail M.A."/>
            <person name="Quinn J."/>
            <person name="Santos M.C."/>
            <person name="Schmitzberger F.F."/>
            <person name="Sherlock G."/>
            <person name="Shah P."/>
            <person name="Silverstein K.A."/>
            <person name="Skrzypek M.S."/>
            <person name="Soll D."/>
            <person name="Staggs R."/>
            <person name="Stansfield I."/>
            <person name="Stumpf M.P."/>
            <person name="Sudbery P.E."/>
            <person name="Srikantha T."/>
            <person name="Zeng Q."/>
            <person name="Berman J."/>
            <person name="Berriman M."/>
            <person name="Heitman J."/>
            <person name="Gow N.A."/>
            <person name="Lorenz M.C."/>
            <person name="Birren B.W."/>
            <person name="Kellis M."/>
            <person name="Cuomo C.A."/>
        </authorList>
    </citation>
    <scope>NUCLEOTIDE SEQUENCE [LARGE SCALE GENOMIC DNA]</scope>
    <source>
        <strain evidence="3">ATCC MYA-3404 / T1</strain>
    </source>
</reference>
<dbReference type="GO" id="GO:1903432">
    <property type="term" value="P:regulation of TORC1 signaling"/>
    <property type="evidence" value="ECO:0007669"/>
    <property type="project" value="EnsemblFungi"/>
</dbReference>
<dbReference type="Proteomes" id="UP000002037">
    <property type="component" value="Unassembled WGS sequence"/>
</dbReference>
<dbReference type="Pfam" id="PF04177">
    <property type="entry name" value="TAP42"/>
    <property type="match status" value="1"/>
</dbReference>
<accession>C5M2B4</accession>
<organism evidence="2 3">
    <name type="scientific">Candida tropicalis (strain ATCC MYA-3404 / T1)</name>
    <name type="common">Yeast</name>
    <dbReference type="NCBI Taxonomy" id="294747"/>
    <lineage>
        <taxon>Eukaryota</taxon>
        <taxon>Fungi</taxon>
        <taxon>Dikarya</taxon>
        <taxon>Ascomycota</taxon>
        <taxon>Saccharomycotina</taxon>
        <taxon>Pichiomycetes</taxon>
        <taxon>Debaryomycetaceae</taxon>
        <taxon>Candida/Lodderomyces clade</taxon>
        <taxon>Candida</taxon>
    </lineage>
</organism>
<dbReference type="RefSeq" id="XP_002545422.1">
    <property type="nucleotide sequence ID" value="XM_002545376.1"/>
</dbReference>
<feature type="compositionally biased region" description="Low complexity" evidence="1">
    <location>
        <begin position="229"/>
        <end position="244"/>
    </location>
</feature>
<dbReference type="GO" id="GO:0005829">
    <property type="term" value="C:cytosol"/>
    <property type="evidence" value="ECO:0007669"/>
    <property type="project" value="EnsemblFungi"/>
</dbReference>
<dbReference type="OrthoDB" id="10261753at2759"/>
<gene>
    <name evidence="2" type="ORF">CTRG_00203</name>
</gene>
<proteinExistence type="predicted"/>
<dbReference type="STRING" id="294747.C5M2B4"/>
<feature type="compositionally biased region" description="Basic and acidic residues" evidence="1">
    <location>
        <begin position="354"/>
        <end position="367"/>
    </location>
</feature>
<name>C5M2B4_CANTT</name>
<dbReference type="HOGENOM" id="CLU_041824_2_2_1"/>
<dbReference type="GeneID" id="8296205"/>
<feature type="compositionally biased region" description="Basic and acidic residues" evidence="1">
    <location>
        <begin position="330"/>
        <end position="341"/>
    </location>
</feature>
<keyword evidence="3" id="KW-1185">Reference proteome</keyword>
<dbReference type="GO" id="GO:0051721">
    <property type="term" value="F:protein phosphatase 2A binding"/>
    <property type="evidence" value="ECO:0007669"/>
    <property type="project" value="TreeGrafter"/>
</dbReference>
<dbReference type="PANTHER" id="PTHR10933">
    <property type="entry name" value="IMMUNOGLOBULIN-BINDING PROTEIN 1"/>
    <property type="match status" value="1"/>
</dbReference>
<protein>
    <recommendedName>
        <fullName evidence="4">Type 2A phosphatase-associated protein 42</fullName>
    </recommendedName>
</protein>
<dbReference type="EMBL" id="GG692395">
    <property type="protein sequence ID" value="EER35464.1"/>
    <property type="molecule type" value="Genomic_DNA"/>
</dbReference>
<feature type="region of interest" description="Disordered" evidence="1">
    <location>
        <begin position="229"/>
        <end position="264"/>
    </location>
</feature>
<evidence type="ECO:0000313" key="2">
    <source>
        <dbReference type="EMBL" id="EER35464.1"/>
    </source>
</evidence>
<dbReference type="InterPro" id="IPR007304">
    <property type="entry name" value="TAP46-like"/>
</dbReference>
<evidence type="ECO:0000313" key="3">
    <source>
        <dbReference type="Proteomes" id="UP000002037"/>
    </source>
</evidence>
<dbReference type="PANTHER" id="PTHR10933:SF9">
    <property type="entry name" value="IMMUNOGLOBULIN-BINDING PROTEIN 1"/>
    <property type="match status" value="1"/>
</dbReference>
<dbReference type="GO" id="GO:0000159">
    <property type="term" value="C:protein phosphatase type 2A complex"/>
    <property type="evidence" value="ECO:0007669"/>
    <property type="project" value="EnsemblFungi"/>
</dbReference>
<feature type="compositionally biased region" description="Acidic residues" evidence="1">
    <location>
        <begin position="342"/>
        <end position="353"/>
    </location>
</feature>
<dbReference type="VEuPathDB" id="FungiDB:CTRG_00203"/>
<sequence>MEKDNQQLTVSERYKLAISRYGKFLNNPTSLRPDSKEYQHELHLINNEFQLILRLVNQLSLFSDNEEIEEVSTNYIPFLNVWYYIGDIHTRILNKDENSNNQGIDLNYKIENLKIAKDFIFIYLEQLNNYKILSSEQSKKFHILQKGQNYELGAMNKRFEKIENYKLEKELNKKLEILNHDNDNNSENELNKFDDEVIRLIYIDQLKLFTLKSFNMLESISMELQVLQNRPNSSSNPEQQQQLEQDGKEDNRSRQYTKENDYGFTTKLENKPKLSYQVSDLINKQGKILQPFIITSQRDKLKEKVFGTGQVLPSMTVEEYLDYELANGKMMKDEVKDKPKDNEDEDELNEDEELEKRQWDDWKDENPKGAGNMKANIG</sequence>
<dbReference type="Gene3D" id="1.25.40.540">
    <property type="entry name" value="TAP42-like family"/>
    <property type="match status" value="1"/>
</dbReference>
<dbReference type="KEGG" id="ctp:CTRG_00203"/>
<evidence type="ECO:0000256" key="1">
    <source>
        <dbReference type="SAM" id="MobiDB-lite"/>
    </source>
</evidence>
<dbReference type="GO" id="GO:0035303">
    <property type="term" value="P:regulation of dephosphorylation"/>
    <property type="evidence" value="ECO:0007669"/>
    <property type="project" value="TreeGrafter"/>
</dbReference>
<feature type="compositionally biased region" description="Basic and acidic residues" evidence="1">
    <location>
        <begin position="245"/>
        <end position="261"/>
    </location>
</feature>
<dbReference type="eggNOG" id="KOG2830">
    <property type="taxonomic scope" value="Eukaryota"/>
</dbReference>
<dbReference type="AlphaFoldDB" id="C5M2B4"/>
<evidence type="ECO:0008006" key="4">
    <source>
        <dbReference type="Google" id="ProtNLM"/>
    </source>
</evidence>
<dbReference type="InterPro" id="IPR038511">
    <property type="entry name" value="TAP42/TAP46-like_sf"/>
</dbReference>
<dbReference type="GO" id="GO:0045943">
    <property type="term" value="P:positive regulation of transcription by RNA polymerase I"/>
    <property type="evidence" value="ECO:0007669"/>
    <property type="project" value="EnsemblFungi"/>
</dbReference>
<feature type="region of interest" description="Disordered" evidence="1">
    <location>
        <begin position="329"/>
        <end position="378"/>
    </location>
</feature>